<organism evidence="1 2">
    <name type="scientific">Planifilum fulgidum</name>
    <dbReference type="NCBI Taxonomy" id="201973"/>
    <lineage>
        <taxon>Bacteria</taxon>
        <taxon>Bacillati</taxon>
        <taxon>Bacillota</taxon>
        <taxon>Bacilli</taxon>
        <taxon>Bacillales</taxon>
        <taxon>Thermoactinomycetaceae</taxon>
        <taxon>Planifilum</taxon>
    </lineage>
</organism>
<keyword evidence="2" id="KW-1185">Reference proteome</keyword>
<protein>
    <recommendedName>
        <fullName evidence="3">DUF458 domain-containing protein</fullName>
    </recommendedName>
</protein>
<dbReference type="PANTHER" id="PTHR39961:SF1">
    <property type="entry name" value="DUF458 DOMAIN-CONTAINING PROTEIN"/>
    <property type="match status" value="1"/>
</dbReference>
<dbReference type="EMBL" id="FOOK01000020">
    <property type="protein sequence ID" value="SFG19453.1"/>
    <property type="molecule type" value="Genomic_DNA"/>
</dbReference>
<dbReference type="Pfam" id="PF04308">
    <property type="entry name" value="RNaseH_like"/>
    <property type="match status" value="1"/>
</dbReference>
<dbReference type="Proteomes" id="UP000198661">
    <property type="component" value="Unassembled WGS sequence"/>
</dbReference>
<accession>A0A1I2PVN3</accession>
<evidence type="ECO:0000313" key="2">
    <source>
        <dbReference type="Proteomes" id="UP000198661"/>
    </source>
</evidence>
<dbReference type="RefSeq" id="WP_245752242.1">
    <property type="nucleotide sequence ID" value="NZ_FOOK01000020.1"/>
</dbReference>
<dbReference type="PANTHER" id="PTHR39961">
    <property type="entry name" value="HYPOTHETICAL CYTOSOLIC PROTEIN"/>
    <property type="match status" value="1"/>
</dbReference>
<sequence>MISPVEGSPLFIHPRKGPMSLKQVVADIRSYIEKDRNSRYKIVLGTDSQTSHRETMFVTAIIVHRVGKGALFYYARNRSKPLLDLRYRIYRETELSLSCMERLKEMGLVGLSADLPVEIHLDVGRRGETRKLIQEVVGWVTSVGYTAKIKPEAYAASAVADRFTK</sequence>
<proteinExistence type="predicted"/>
<reference evidence="1 2" key="1">
    <citation type="submission" date="2016-10" db="EMBL/GenBank/DDBJ databases">
        <authorList>
            <person name="de Groot N.N."/>
        </authorList>
    </citation>
    <scope>NUCLEOTIDE SEQUENCE [LARGE SCALE GENOMIC DNA]</scope>
    <source>
        <strain evidence="1 2">DSM 44945</strain>
    </source>
</reference>
<dbReference type="STRING" id="201973.SAMN04488025_12025"/>
<gene>
    <name evidence="1" type="ORF">SAMN04488025_12025</name>
</gene>
<dbReference type="AlphaFoldDB" id="A0A1I2PVN3"/>
<evidence type="ECO:0000313" key="1">
    <source>
        <dbReference type="EMBL" id="SFG19453.1"/>
    </source>
</evidence>
<evidence type="ECO:0008006" key="3">
    <source>
        <dbReference type="Google" id="ProtNLM"/>
    </source>
</evidence>
<dbReference type="InterPro" id="IPR007405">
    <property type="entry name" value="Phage_KVP40_Orf299"/>
</dbReference>
<name>A0A1I2PVN3_9BACL</name>